<keyword evidence="1" id="KW-1133">Transmembrane helix</keyword>
<organism evidence="2 3">
    <name type="scientific">Actomonas aquatica</name>
    <dbReference type="NCBI Taxonomy" id="2866162"/>
    <lineage>
        <taxon>Bacteria</taxon>
        <taxon>Pseudomonadati</taxon>
        <taxon>Verrucomicrobiota</taxon>
        <taxon>Opitutia</taxon>
        <taxon>Opitutales</taxon>
        <taxon>Opitutaceae</taxon>
        <taxon>Actomonas</taxon>
    </lineage>
</organism>
<keyword evidence="1" id="KW-0812">Transmembrane</keyword>
<evidence type="ECO:0000313" key="3">
    <source>
        <dbReference type="Proteomes" id="UP000738431"/>
    </source>
</evidence>
<feature type="transmembrane region" description="Helical" evidence="1">
    <location>
        <begin position="27"/>
        <end position="47"/>
    </location>
</feature>
<evidence type="ECO:0008006" key="4">
    <source>
        <dbReference type="Google" id="ProtNLM"/>
    </source>
</evidence>
<dbReference type="InterPro" id="IPR011990">
    <property type="entry name" value="TPR-like_helical_dom_sf"/>
</dbReference>
<dbReference type="SUPFAM" id="SSF48452">
    <property type="entry name" value="TPR-like"/>
    <property type="match status" value="1"/>
</dbReference>
<dbReference type="Gene3D" id="1.25.40.10">
    <property type="entry name" value="Tetratricopeptide repeat domain"/>
    <property type="match status" value="2"/>
</dbReference>
<dbReference type="Proteomes" id="UP000738431">
    <property type="component" value="Chromosome"/>
</dbReference>
<keyword evidence="3" id="KW-1185">Reference proteome</keyword>
<dbReference type="RefSeq" id="WP_221031755.1">
    <property type="nucleotide sequence ID" value="NZ_CP139781.1"/>
</dbReference>
<evidence type="ECO:0000256" key="1">
    <source>
        <dbReference type="SAM" id="Phobius"/>
    </source>
</evidence>
<proteinExistence type="predicted"/>
<sequence length="570" mass="62470">MRLLPPSWRERFESYLTRLSAGERARVGGLVVLVACAILAIPAWKLLSPVWRDWRVNRALEQASASAEAGNYRALLLHLQRASQLAPSNLEVWSETAGYLSALGQPDTLVAYENLLRLGQNDVDTHYQLAREALRFDSPERARDALASLQSTPDLTRHQLTAAVALRLNEPWVALAELQAALALAPDNPEVRYNLSVLQLNLPDAHDEAQARLLDLRHNADYVVRASVALLRDAGRQRDATTASTVITGLVGDRANTYPDSDQLFAAFLQTLQSRATTQPTDVATVARWMVEIGRVDSALEWITTLPTATDPSAELAPLTAELALRARRLDVAAPLLMQGTLGPLAPETVVLALAAQEQLRMNKIDRAQFTWSDAVTQANAAPSVAQLRTLARIAATGSNNELSLAPLQSILKRDPTDTWAFTTLLGHFTTTDRRRDLQELLDERLLHQPSDLIALQWAVRLHATSPIKSATLSDPVSRALSTAPADSPVTLFCRALLVQRQHHTSDAAAIWQQVPAAALTLPEFRHWGAVIAVAAGDTATARLLLADPPSTKLLNAEREQHLQLLRQLQ</sequence>
<dbReference type="EMBL" id="CP139781">
    <property type="protein sequence ID" value="WRQ88654.1"/>
    <property type="molecule type" value="Genomic_DNA"/>
</dbReference>
<evidence type="ECO:0000313" key="2">
    <source>
        <dbReference type="EMBL" id="WRQ88654.1"/>
    </source>
</evidence>
<reference evidence="2 3" key="1">
    <citation type="submission" date="2023-12" db="EMBL/GenBank/DDBJ databases">
        <title>Description of an unclassified Opitutus bacterium of Verrucomicrobiota.</title>
        <authorList>
            <person name="Zhang D.-F."/>
        </authorList>
    </citation>
    <scope>NUCLEOTIDE SEQUENCE [LARGE SCALE GENOMIC DNA]</scope>
    <source>
        <strain evidence="2 3">WL0086</strain>
    </source>
</reference>
<name>A0ABZ1CAN7_9BACT</name>
<accession>A0ABZ1CAN7</accession>
<protein>
    <recommendedName>
        <fullName evidence="4">Tetratricopeptide repeat protein</fullName>
    </recommendedName>
</protein>
<keyword evidence="1" id="KW-0472">Membrane</keyword>
<gene>
    <name evidence="2" type="ORF">K1X11_004510</name>
</gene>